<evidence type="ECO:0000313" key="2">
    <source>
        <dbReference type="EMBL" id="QRR02075.1"/>
    </source>
</evidence>
<dbReference type="NCBIfam" id="NF047658">
    <property type="entry name" value="HYC_CC_PP"/>
    <property type="match status" value="1"/>
</dbReference>
<dbReference type="Proteomes" id="UP000612680">
    <property type="component" value="Chromosome"/>
</dbReference>
<name>A0ABX7I824_9BACT</name>
<sequence length="149" mass="16629">MKNKLHRFLTVTMAVLVLLSSTGFAFVEHQCLVRGTSVQLVAQQKNKKEGSSCCARAKAAREGKGTFFKKTDCCKETQRFENLKVASFSQMLAKSFKALAHGTVWTSVSFLFLNAERILPPDRPAKPDQSFSSLFHGRSMLAHIQSFLI</sequence>
<accession>A0ABX7I824</accession>
<evidence type="ECO:0008006" key="4">
    <source>
        <dbReference type="Google" id="ProtNLM"/>
    </source>
</evidence>
<keyword evidence="1" id="KW-0732">Signal</keyword>
<gene>
    <name evidence="2" type="ORF">HWI92_14745</name>
</gene>
<dbReference type="RefSeq" id="WP_204656512.1">
    <property type="nucleotide sequence ID" value="NZ_CP056775.1"/>
</dbReference>
<feature type="signal peptide" evidence="1">
    <location>
        <begin position="1"/>
        <end position="25"/>
    </location>
</feature>
<keyword evidence="3" id="KW-1185">Reference proteome</keyword>
<dbReference type="Pfam" id="PF26622">
    <property type="entry name" value="DUF8199"/>
    <property type="match status" value="1"/>
</dbReference>
<dbReference type="InterPro" id="IPR058512">
    <property type="entry name" value="DUF8199"/>
</dbReference>
<dbReference type="EMBL" id="CP056775">
    <property type="protein sequence ID" value="QRR02075.1"/>
    <property type="molecule type" value="Genomic_DNA"/>
</dbReference>
<dbReference type="InterPro" id="IPR058060">
    <property type="entry name" value="HYC_CC_PP"/>
</dbReference>
<protein>
    <recommendedName>
        <fullName evidence="4">Secreted protein</fullName>
    </recommendedName>
</protein>
<evidence type="ECO:0000256" key="1">
    <source>
        <dbReference type="SAM" id="SignalP"/>
    </source>
</evidence>
<feature type="chain" id="PRO_5047034512" description="Secreted protein" evidence="1">
    <location>
        <begin position="26"/>
        <end position="149"/>
    </location>
</feature>
<evidence type="ECO:0000313" key="3">
    <source>
        <dbReference type="Proteomes" id="UP000612680"/>
    </source>
</evidence>
<reference evidence="2 3" key="1">
    <citation type="submission" date="2020-06" db="EMBL/GenBank/DDBJ databases">
        <title>Dyadobacter sandarakinus sp. nov., isolated from the soil of the Arctic Yellow River Station.</title>
        <authorList>
            <person name="Zhang Y."/>
            <person name="Peng F."/>
        </authorList>
    </citation>
    <scope>NUCLEOTIDE SEQUENCE [LARGE SCALE GENOMIC DNA]</scope>
    <source>
        <strain evidence="2 3">Q3-56</strain>
    </source>
</reference>
<organism evidence="2 3">
    <name type="scientific">Dyadobacter sandarakinus</name>
    <dbReference type="NCBI Taxonomy" id="2747268"/>
    <lineage>
        <taxon>Bacteria</taxon>
        <taxon>Pseudomonadati</taxon>
        <taxon>Bacteroidota</taxon>
        <taxon>Cytophagia</taxon>
        <taxon>Cytophagales</taxon>
        <taxon>Spirosomataceae</taxon>
        <taxon>Dyadobacter</taxon>
    </lineage>
</organism>
<proteinExistence type="predicted"/>